<dbReference type="AlphaFoldDB" id="A0A3M6QW18"/>
<reference evidence="1 2" key="1">
    <citation type="submission" date="2018-10" db="EMBL/GenBank/DDBJ databases">
        <title>Draft genome of Cortibacter populi DSM10536.</title>
        <authorList>
            <person name="Bernier A.-M."/>
            <person name="Bernard K."/>
        </authorList>
    </citation>
    <scope>NUCLEOTIDE SEQUENCE [LARGE SCALE GENOMIC DNA]</scope>
    <source>
        <strain evidence="1 2">DSM 105136</strain>
    </source>
</reference>
<keyword evidence="2" id="KW-1185">Reference proteome</keyword>
<dbReference type="InterPro" id="IPR014859">
    <property type="entry name" value="Phage_TAC_4"/>
</dbReference>
<evidence type="ECO:0000313" key="2">
    <source>
        <dbReference type="Proteomes" id="UP000278006"/>
    </source>
</evidence>
<evidence type="ECO:0000313" key="1">
    <source>
        <dbReference type="EMBL" id="RMX06712.1"/>
    </source>
</evidence>
<gene>
    <name evidence="1" type="ORF">D8I35_09430</name>
</gene>
<proteinExistence type="predicted"/>
<comment type="caution">
    <text evidence="1">The sequence shown here is derived from an EMBL/GenBank/DDBJ whole genome shotgun (WGS) entry which is preliminary data.</text>
</comment>
<protein>
    <recommendedName>
        <fullName evidence="3">Tail assembly chaperone</fullName>
    </recommendedName>
</protein>
<name>A0A3M6QW18_9BURK</name>
<dbReference type="Proteomes" id="UP000278006">
    <property type="component" value="Unassembled WGS sequence"/>
</dbReference>
<dbReference type="Pfam" id="PF08748">
    <property type="entry name" value="Phage_TAC_4"/>
    <property type="match status" value="1"/>
</dbReference>
<organism evidence="1 2">
    <name type="scientific">Corticibacter populi</name>
    <dbReference type="NCBI Taxonomy" id="1550736"/>
    <lineage>
        <taxon>Bacteria</taxon>
        <taxon>Pseudomonadati</taxon>
        <taxon>Pseudomonadota</taxon>
        <taxon>Betaproteobacteria</taxon>
        <taxon>Burkholderiales</taxon>
        <taxon>Comamonadaceae</taxon>
        <taxon>Corticibacter</taxon>
    </lineage>
</organism>
<dbReference type="RefSeq" id="WP_122228521.1">
    <property type="nucleotide sequence ID" value="NZ_RDQO01000002.1"/>
</dbReference>
<dbReference type="EMBL" id="RDQO01000002">
    <property type="protein sequence ID" value="RMX06712.1"/>
    <property type="molecule type" value="Genomic_DNA"/>
</dbReference>
<sequence>MSDGKQIARTVRLGQRPANINDVVRFVDVDGAELLLPATFRYRTLTEFGGLLDEVFGAVLETPVDEQGRMSSKIQQRQRVQLNGQYLFAILADWGLDVPLTIAACIQLADELPAAAQALMDRYRQLITEGRLGN</sequence>
<dbReference type="OrthoDB" id="8819903at2"/>
<accession>A0A3M6QW18</accession>
<evidence type="ECO:0008006" key="3">
    <source>
        <dbReference type="Google" id="ProtNLM"/>
    </source>
</evidence>